<accession>A0ABP6N6L9</accession>
<evidence type="ECO:0000313" key="4">
    <source>
        <dbReference type="Proteomes" id="UP001500320"/>
    </source>
</evidence>
<evidence type="ECO:0008006" key="5">
    <source>
        <dbReference type="Google" id="ProtNLM"/>
    </source>
</evidence>
<evidence type="ECO:0000256" key="1">
    <source>
        <dbReference type="SAM" id="MobiDB-lite"/>
    </source>
</evidence>
<feature type="region of interest" description="Disordered" evidence="1">
    <location>
        <begin position="584"/>
        <end position="604"/>
    </location>
</feature>
<evidence type="ECO:0000256" key="2">
    <source>
        <dbReference type="SAM" id="Phobius"/>
    </source>
</evidence>
<reference evidence="4" key="1">
    <citation type="journal article" date="2019" name="Int. J. Syst. Evol. Microbiol.">
        <title>The Global Catalogue of Microorganisms (GCM) 10K type strain sequencing project: providing services to taxonomists for standard genome sequencing and annotation.</title>
        <authorList>
            <consortium name="The Broad Institute Genomics Platform"/>
            <consortium name="The Broad Institute Genome Sequencing Center for Infectious Disease"/>
            <person name="Wu L."/>
            <person name="Ma J."/>
        </authorList>
    </citation>
    <scope>NUCLEOTIDE SEQUENCE [LARGE SCALE GENOMIC DNA]</scope>
    <source>
        <strain evidence="4">JCM 9373</strain>
    </source>
</reference>
<keyword evidence="2" id="KW-1133">Transmembrane helix</keyword>
<gene>
    <name evidence="3" type="ORF">GCM10010466_28570</name>
</gene>
<dbReference type="InterPro" id="IPR011044">
    <property type="entry name" value="Quino_amine_DH_bsu"/>
</dbReference>
<keyword evidence="2" id="KW-0812">Transmembrane</keyword>
<feature type="transmembrane region" description="Helical" evidence="2">
    <location>
        <begin position="28"/>
        <end position="47"/>
    </location>
</feature>
<dbReference type="InterPro" id="IPR015943">
    <property type="entry name" value="WD40/YVTN_repeat-like_dom_sf"/>
</dbReference>
<dbReference type="RefSeq" id="WP_344859606.1">
    <property type="nucleotide sequence ID" value="NZ_BAAAUT010000020.1"/>
</dbReference>
<dbReference type="EMBL" id="BAAAUT010000020">
    <property type="protein sequence ID" value="GAA3136073.1"/>
    <property type="molecule type" value="Genomic_DNA"/>
</dbReference>
<feature type="region of interest" description="Disordered" evidence="1">
    <location>
        <begin position="393"/>
        <end position="421"/>
    </location>
</feature>
<dbReference type="Proteomes" id="UP001500320">
    <property type="component" value="Unassembled WGS sequence"/>
</dbReference>
<protein>
    <recommendedName>
        <fullName evidence="5">WD40 repeat protein</fullName>
    </recommendedName>
</protein>
<dbReference type="SUPFAM" id="SSF50969">
    <property type="entry name" value="YVTN repeat-like/Quinoprotein amine dehydrogenase"/>
    <property type="match status" value="1"/>
</dbReference>
<proteinExistence type="predicted"/>
<organism evidence="3 4">
    <name type="scientific">Planomonospora alba</name>
    <dbReference type="NCBI Taxonomy" id="161354"/>
    <lineage>
        <taxon>Bacteria</taxon>
        <taxon>Bacillati</taxon>
        <taxon>Actinomycetota</taxon>
        <taxon>Actinomycetes</taxon>
        <taxon>Streptosporangiales</taxon>
        <taxon>Streptosporangiaceae</taxon>
        <taxon>Planomonospora</taxon>
    </lineage>
</organism>
<keyword evidence="2" id="KW-0472">Membrane</keyword>
<sequence length="673" mass="71758">MTAAPVAAAMAAVVPGGRSRLARRLRPGLGAVCGTVVVLGVLLMLLVDPGQGRPPVGPWEPPPLPVTVGYASWRDDCRHDPGPDESSACSGWRLVVRSGESVEGAEPVEGNGALRSIEISDAAMWITLPDGPALRPPLRVTPDGHRIAYFSTAERRFVAHDLPSGRKVGLASPSLDDVSEGERLDLHVSADGRFFAAARLGGRPQVRLTDFETGATTTLDGVCEILNLGRDARRIIGVPCSGDPPDAEDGPYERYGNRSWTVFDRDGTRIGNASEHAFLTGVSSDVGRGTALVSADGGRTAGLYRDAFRGARYPGGDERLPEPPDILAVRGLESGRVLRLVRLPEVSPGWGYHGVVGDRVVLRSPRDDVYLMVDLTDGGIHRVLDAPPDDPSAVFGAPATSPATGPPAPSGRPLAAAPPSGVVSGCTGDPCERWHLATDAVPDPPLPGALAVPSLFAVSRDGRHLAYGREEDLSLVVHDLETGRVLSASGPLDPDIGTAEKRPRLFFTPDGRRLLFQPWEGRPVETVDPRTGRRSRFRVGPGDSLVGWTSTGPVVHRVTIGEDGPYESELRFLSPGGKRLRTVRTDDWPGAPPSGVSPDGSRAVAPGDGDAPLIIDIPTGREVRADVTRYGGWRHWVFQDWITPDEVLLRTEPGAVREYGVLTFSTGEIRYLP</sequence>
<comment type="caution">
    <text evidence="3">The sequence shown here is derived from an EMBL/GenBank/DDBJ whole genome shotgun (WGS) entry which is preliminary data.</text>
</comment>
<evidence type="ECO:0000313" key="3">
    <source>
        <dbReference type="EMBL" id="GAA3136073.1"/>
    </source>
</evidence>
<dbReference type="Gene3D" id="2.130.10.10">
    <property type="entry name" value="YVTN repeat-like/Quinoprotein amine dehydrogenase"/>
    <property type="match status" value="1"/>
</dbReference>
<name>A0ABP6N6L9_9ACTN</name>
<keyword evidence="4" id="KW-1185">Reference proteome</keyword>